<dbReference type="AlphaFoldDB" id="A0A8S3DTX5"/>
<evidence type="ECO:0000313" key="1">
    <source>
        <dbReference type="EMBL" id="CAF5038958.1"/>
    </source>
</evidence>
<evidence type="ECO:0000313" key="2">
    <source>
        <dbReference type="Proteomes" id="UP000676336"/>
    </source>
</evidence>
<sequence>MTLIPQYSSCGSANVTNLVRLGAGVQWGEVYEWLSKYNLTAIWWI</sequence>
<reference evidence="1" key="1">
    <citation type="submission" date="2021-02" db="EMBL/GenBank/DDBJ databases">
        <authorList>
            <person name="Nowell W R."/>
        </authorList>
    </citation>
    <scope>NUCLEOTIDE SEQUENCE</scope>
</reference>
<dbReference type="Proteomes" id="UP000676336">
    <property type="component" value="Unassembled WGS sequence"/>
</dbReference>
<proteinExistence type="predicted"/>
<dbReference type="EMBL" id="CAJOBI010219982">
    <property type="protein sequence ID" value="CAF5038958.1"/>
    <property type="molecule type" value="Genomic_DNA"/>
</dbReference>
<comment type="caution">
    <text evidence="1">The sequence shown here is derived from an EMBL/GenBank/DDBJ whole genome shotgun (WGS) entry which is preliminary data.</text>
</comment>
<organism evidence="1 2">
    <name type="scientific">Rotaria magnacalcarata</name>
    <dbReference type="NCBI Taxonomy" id="392030"/>
    <lineage>
        <taxon>Eukaryota</taxon>
        <taxon>Metazoa</taxon>
        <taxon>Spiralia</taxon>
        <taxon>Gnathifera</taxon>
        <taxon>Rotifera</taxon>
        <taxon>Eurotatoria</taxon>
        <taxon>Bdelloidea</taxon>
        <taxon>Philodinida</taxon>
        <taxon>Philodinidae</taxon>
        <taxon>Rotaria</taxon>
    </lineage>
</organism>
<protein>
    <submittedName>
        <fullName evidence="1">Uncharacterized protein</fullName>
    </submittedName>
</protein>
<gene>
    <name evidence="1" type="ORF">SMN809_LOCUS58538</name>
</gene>
<accession>A0A8S3DTX5</accession>
<name>A0A8S3DTX5_9BILA</name>
<feature type="non-terminal residue" evidence="1">
    <location>
        <position position="45"/>
    </location>
</feature>